<evidence type="ECO:0000313" key="2">
    <source>
        <dbReference type="EMBL" id="MBE1611661.1"/>
    </source>
</evidence>
<dbReference type="Pfam" id="PF20408">
    <property type="entry name" value="Abhydrolase_11"/>
    <property type="match status" value="1"/>
</dbReference>
<organism evidence="2 3">
    <name type="scientific">Actinopolymorpha pittospori</name>
    <dbReference type="NCBI Taxonomy" id="648752"/>
    <lineage>
        <taxon>Bacteria</taxon>
        <taxon>Bacillati</taxon>
        <taxon>Actinomycetota</taxon>
        <taxon>Actinomycetes</taxon>
        <taxon>Propionibacteriales</taxon>
        <taxon>Actinopolymorphaceae</taxon>
        <taxon>Actinopolymorpha</taxon>
    </lineage>
</organism>
<dbReference type="PANTHER" id="PTHR13136:SF11">
    <property type="entry name" value="TESTIS-EXPRESSED PROTEIN 30"/>
    <property type="match status" value="1"/>
</dbReference>
<evidence type="ECO:0000259" key="1">
    <source>
        <dbReference type="Pfam" id="PF20408"/>
    </source>
</evidence>
<comment type="caution">
    <text evidence="2">The sequence shown here is derived from an EMBL/GenBank/DDBJ whole genome shotgun (WGS) entry which is preliminary data.</text>
</comment>
<accession>A0A927N2X2</accession>
<dbReference type="Proteomes" id="UP000638648">
    <property type="component" value="Unassembled WGS sequence"/>
</dbReference>
<name>A0A927N2X2_9ACTN</name>
<dbReference type="AlphaFoldDB" id="A0A927N2X2"/>
<evidence type="ECO:0000313" key="3">
    <source>
        <dbReference type="Proteomes" id="UP000638648"/>
    </source>
</evidence>
<dbReference type="EMBL" id="JADBEM010000001">
    <property type="protein sequence ID" value="MBE1611661.1"/>
    <property type="molecule type" value="Genomic_DNA"/>
</dbReference>
<dbReference type="RefSeq" id="WP_192754836.1">
    <property type="nucleotide sequence ID" value="NZ_BAABJL010000176.1"/>
</dbReference>
<dbReference type="Gene3D" id="3.40.50.1820">
    <property type="entry name" value="alpha/beta hydrolase"/>
    <property type="match status" value="1"/>
</dbReference>
<dbReference type="InterPro" id="IPR026555">
    <property type="entry name" value="NSL3/Tex30"/>
</dbReference>
<sequence>MTGTKRLVETPEGTARLIYNRARRTSATLVLGHGAGGGPEARDLEMVAATLPAYDVTVIRVEQPWRLAGRRIAPAPDTLDRAWIAAMNSLRTRTPLVVGGRSAGARVACRTARRVGAVGCVALAFPLHPPGRPEKSRVEELLGSGVPTLVVQGERDAFGRPEELPDGPDVAVVPGADHEFRVARSAPVSQEDALMVLVEAIAEWIARRVGV</sequence>
<protein>
    <submittedName>
        <fullName evidence="2">Alpha/beta-hydrolase family hydrolase</fullName>
    </submittedName>
</protein>
<dbReference type="InterPro" id="IPR029058">
    <property type="entry name" value="AB_hydrolase_fold"/>
</dbReference>
<gene>
    <name evidence="2" type="ORF">HEB94_008509</name>
</gene>
<feature type="domain" description="KANL3/Tex30 alpha/beta hydrolase-like" evidence="1">
    <location>
        <begin position="26"/>
        <end position="205"/>
    </location>
</feature>
<dbReference type="PANTHER" id="PTHR13136">
    <property type="entry name" value="TESTIS DEVELOPMENT PROTEIN PRTD"/>
    <property type="match status" value="1"/>
</dbReference>
<proteinExistence type="predicted"/>
<reference evidence="2" key="1">
    <citation type="submission" date="2020-10" db="EMBL/GenBank/DDBJ databases">
        <title>Sequencing the genomes of 1000 actinobacteria strains.</title>
        <authorList>
            <person name="Klenk H.-P."/>
        </authorList>
    </citation>
    <scope>NUCLEOTIDE SEQUENCE</scope>
    <source>
        <strain evidence="2">DSM 45354</strain>
    </source>
</reference>
<keyword evidence="3" id="KW-1185">Reference proteome</keyword>
<dbReference type="InterPro" id="IPR046879">
    <property type="entry name" value="KANL3/Tex30_Abhydrolase"/>
</dbReference>
<dbReference type="SUPFAM" id="SSF53474">
    <property type="entry name" value="alpha/beta-Hydrolases"/>
    <property type="match status" value="1"/>
</dbReference>